<keyword evidence="3" id="KW-1185">Reference proteome</keyword>
<organism evidence="2 3">
    <name type="scientific">Veronia pacifica</name>
    <dbReference type="NCBI Taxonomy" id="1080227"/>
    <lineage>
        <taxon>Bacteria</taxon>
        <taxon>Pseudomonadati</taxon>
        <taxon>Pseudomonadota</taxon>
        <taxon>Gammaproteobacteria</taxon>
        <taxon>Vibrionales</taxon>
        <taxon>Vibrionaceae</taxon>
        <taxon>Veronia</taxon>
    </lineage>
</organism>
<dbReference type="CDD" id="cd06587">
    <property type="entry name" value="VOC"/>
    <property type="match status" value="1"/>
</dbReference>
<evidence type="ECO:0000313" key="2">
    <source>
        <dbReference type="EMBL" id="ODA34500.1"/>
    </source>
</evidence>
<evidence type="ECO:0000259" key="1">
    <source>
        <dbReference type="PROSITE" id="PS51819"/>
    </source>
</evidence>
<dbReference type="AlphaFoldDB" id="A0A1C3EMP1"/>
<dbReference type="InterPro" id="IPR037523">
    <property type="entry name" value="VOC_core"/>
</dbReference>
<dbReference type="PANTHER" id="PTHR21366:SF22">
    <property type="entry name" value="VOC DOMAIN-CONTAINING PROTEIN"/>
    <property type="match status" value="1"/>
</dbReference>
<dbReference type="EMBL" id="LYBM01000007">
    <property type="protein sequence ID" value="ODA34500.1"/>
    <property type="molecule type" value="Genomic_DNA"/>
</dbReference>
<reference evidence="2 3" key="1">
    <citation type="submission" date="2016-05" db="EMBL/GenBank/DDBJ databases">
        <title>Genomic Taxonomy of the Vibrionaceae.</title>
        <authorList>
            <person name="Gomez-Gil B."/>
            <person name="Enciso-Ibarra J."/>
        </authorList>
    </citation>
    <scope>NUCLEOTIDE SEQUENCE [LARGE SCALE GENOMIC DNA]</scope>
    <source>
        <strain evidence="2 3">CAIM 1920</strain>
    </source>
</reference>
<proteinExistence type="predicted"/>
<comment type="caution">
    <text evidence="2">The sequence shown here is derived from an EMBL/GenBank/DDBJ whole genome shotgun (WGS) entry which is preliminary data.</text>
</comment>
<dbReference type="InterPro" id="IPR050383">
    <property type="entry name" value="GlyoxalaseI/FosfomycinResist"/>
</dbReference>
<feature type="domain" description="VOC" evidence="1">
    <location>
        <begin position="2"/>
        <end position="126"/>
    </location>
</feature>
<dbReference type="STRING" id="1080227.A8L45_05885"/>
<sequence length="139" mass="16368">MRLEHVNLVVRDIEKTLHFYQTIFPEWKVRAEGRGTWLDKPRQWIHFGDDYHYIAFSDNGEGENRDLSGHQTGLGHFAYVTDDMDGLILRLTRAGYSIDKVGVENPFRRNIYLVDPNGFEVEFVQYFSEKPEERNNTLT</sequence>
<gene>
    <name evidence="2" type="ORF">A8L45_05885</name>
</gene>
<dbReference type="PROSITE" id="PS51819">
    <property type="entry name" value="VOC"/>
    <property type="match status" value="1"/>
</dbReference>
<evidence type="ECO:0000313" key="3">
    <source>
        <dbReference type="Proteomes" id="UP000094936"/>
    </source>
</evidence>
<dbReference type="Gene3D" id="3.10.180.10">
    <property type="entry name" value="2,3-Dihydroxybiphenyl 1,2-Dioxygenase, domain 1"/>
    <property type="match status" value="1"/>
</dbReference>
<name>A0A1C3EMP1_9GAMM</name>
<dbReference type="OrthoDB" id="9179860at2"/>
<dbReference type="Pfam" id="PF00903">
    <property type="entry name" value="Glyoxalase"/>
    <property type="match status" value="1"/>
</dbReference>
<dbReference type="SUPFAM" id="SSF54593">
    <property type="entry name" value="Glyoxalase/Bleomycin resistance protein/Dihydroxybiphenyl dioxygenase"/>
    <property type="match status" value="1"/>
</dbReference>
<dbReference type="InterPro" id="IPR004360">
    <property type="entry name" value="Glyas_Fos-R_dOase_dom"/>
</dbReference>
<dbReference type="Proteomes" id="UP000094936">
    <property type="component" value="Unassembled WGS sequence"/>
</dbReference>
<dbReference type="PANTHER" id="PTHR21366">
    <property type="entry name" value="GLYOXALASE FAMILY PROTEIN"/>
    <property type="match status" value="1"/>
</dbReference>
<protein>
    <submittedName>
        <fullName evidence="2">Glyoxalase</fullName>
    </submittedName>
</protein>
<accession>A0A1C3EMP1</accession>
<dbReference type="InterPro" id="IPR029068">
    <property type="entry name" value="Glyas_Bleomycin-R_OHBP_Dase"/>
</dbReference>